<sequence length="173" mass="19131">MPLLLSLSRYAAVSATAMRSTKDSPVMAGLRWLGDVKRLLPAKNRAPQLPLRHVHAVEWWRQEGWAKGHSCMPVSVTHFPAPTTPPPPLATHLVQCTRRPAVCTRPAVGSWPAYFTTHPARRTGQPLHSASHVALRASLFSMFLTARHHSLNTNLTLCALAPRLQPTARPQHD</sequence>
<protein>
    <submittedName>
        <fullName evidence="1">Uncharacterized protein</fullName>
    </submittedName>
</protein>
<dbReference type="EMBL" id="AGNL01006642">
    <property type="protein sequence ID" value="EJK71880.1"/>
    <property type="molecule type" value="Genomic_DNA"/>
</dbReference>
<dbReference type="AlphaFoldDB" id="K0T271"/>
<gene>
    <name evidence="1" type="ORF">THAOC_06638</name>
</gene>
<organism evidence="1 2">
    <name type="scientific">Thalassiosira oceanica</name>
    <name type="common">Marine diatom</name>
    <dbReference type="NCBI Taxonomy" id="159749"/>
    <lineage>
        <taxon>Eukaryota</taxon>
        <taxon>Sar</taxon>
        <taxon>Stramenopiles</taxon>
        <taxon>Ochrophyta</taxon>
        <taxon>Bacillariophyta</taxon>
        <taxon>Coscinodiscophyceae</taxon>
        <taxon>Thalassiosirophycidae</taxon>
        <taxon>Thalassiosirales</taxon>
        <taxon>Thalassiosiraceae</taxon>
        <taxon>Thalassiosira</taxon>
    </lineage>
</organism>
<reference evidence="1 2" key="1">
    <citation type="journal article" date="2012" name="Genome Biol.">
        <title>Genome and low-iron response of an oceanic diatom adapted to chronic iron limitation.</title>
        <authorList>
            <person name="Lommer M."/>
            <person name="Specht M."/>
            <person name="Roy A.S."/>
            <person name="Kraemer L."/>
            <person name="Andreson R."/>
            <person name="Gutowska M.A."/>
            <person name="Wolf J."/>
            <person name="Bergner S.V."/>
            <person name="Schilhabel M.B."/>
            <person name="Klostermeier U.C."/>
            <person name="Beiko R.G."/>
            <person name="Rosenstiel P."/>
            <person name="Hippler M."/>
            <person name="Laroche J."/>
        </authorList>
    </citation>
    <scope>NUCLEOTIDE SEQUENCE [LARGE SCALE GENOMIC DNA]</scope>
    <source>
        <strain evidence="1 2">CCMP1005</strain>
    </source>
</reference>
<comment type="caution">
    <text evidence="1">The sequence shown here is derived from an EMBL/GenBank/DDBJ whole genome shotgun (WGS) entry which is preliminary data.</text>
</comment>
<evidence type="ECO:0000313" key="2">
    <source>
        <dbReference type="Proteomes" id="UP000266841"/>
    </source>
</evidence>
<proteinExistence type="predicted"/>
<name>K0T271_THAOC</name>
<keyword evidence="2" id="KW-1185">Reference proteome</keyword>
<accession>K0T271</accession>
<evidence type="ECO:0000313" key="1">
    <source>
        <dbReference type="EMBL" id="EJK71880.1"/>
    </source>
</evidence>
<dbReference type="Proteomes" id="UP000266841">
    <property type="component" value="Unassembled WGS sequence"/>
</dbReference>